<gene>
    <name evidence="1" type="ORF">DM558_06245</name>
    <name evidence="2" type="ORF">DM558_07600</name>
</gene>
<name>A0A3Q9JII3_9GAMM</name>
<dbReference type="KEGG" id="emo:DM558_06245"/>
<keyword evidence="3" id="KW-1185">Reference proteome</keyword>
<proteinExistence type="predicted"/>
<dbReference type="KEGG" id="emo:DM558_07600"/>
<reference evidence="3" key="1">
    <citation type="submission" date="2018-06" db="EMBL/GenBank/DDBJ databases">
        <title>Complete genome of Pseudomonas insecticola strain QZS01.</title>
        <authorList>
            <person name="Wang J."/>
            <person name="Su Q."/>
        </authorList>
    </citation>
    <scope>NUCLEOTIDE SEQUENCE [LARGE SCALE GENOMIC DNA]</scope>
    <source>
        <strain evidence="3">QZS01</strain>
    </source>
</reference>
<dbReference type="EMBL" id="CP029822">
    <property type="protein sequence ID" value="AZS50400.1"/>
    <property type="molecule type" value="Genomic_DNA"/>
</dbReference>
<dbReference type="AlphaFoldDB" id="A0A3Q9JII3"/>
<accession>A0A3Q9JII3</accession>
<organism evidence="1 3">
    <name type="scientific">Entomomonas moraniae</name>
    <dbReference type="NCBI Taxonomy" id="2213226"/>
    <lineage>
        <taxon>Bacteria</taxon>
        <taxon>Pseudomonadati</taxon>
        <taxon>Pseudomonadota</taxon>
        <taxon>Gammaproteobacteria</taxon>
        <taxon>Pseudomonadales</taxon>
        <taxon>Pseudomonadaceae</taxon>
        <taxon>Entomomonas</taxon>
    </lineage>
</organism>
<evidence type="ECO:0000313" key="1">
    <source>
        <dbReference type="EMBL" id="AZS50400.1"/>
    </source>
</evidence>
<reference evidence="1" key="2">
    <citation type="journal article" date="2020" name="Int. J. Syst. Evol. Microbiol.">
        <title>Entomomonas moraniae gen. nov., sp. nov., a member of the family Pseudomonadaceae isolated from Asian honey bee gut, possesses a highly reduced genome.</title>
        <authorList>
            <person name="Wang J."/>
            <person name="Su Q."/>
            <person name="Zhang X."/>
            <person name="Li C."/>
            <person name="Luo S."/>
            <person name="Zhou X."/>
            <person name="Zheng H."/>
        </authorList>
    </citation>
    <scope>NUCLEOTIDE SEQUENCE</scope>
    <source>
        <strain evidence="1">QZS01</strain>
    </source>
</reference>
<dbReference type="EMBL" id="CP029822">
    <property type="protein sequence ID" value="AZS50651.1"/>
    <property type="molecule type" value="Genomic_DNA"/>
</dbReference>
<sequence>MDYINVQGATDYFGNTDWAVKETPERCVRLANLWLSNKGLPNLNPIPNEWKEAGYEIAYEIGKGGIYADKQTGVLSESMSADTVSYSQTLASNAVTISKGELIADDLLRPWLKSFGLVSILNKVP</sequence>
<evidence type="ECO:0000313" key="3">
    <source>
        <dbReference type="Proteomes" id="UP000273143"/>
    </source>
</evidence>
<protein>
    <submittedName>
        <fullName evidence="1">Uncharacterized protein</fullName>
    </submittedName>
</protein>
<evidence type="ECO:0000313" key="2">
    <source>
        <dbReference type="EMBL" id="AZS50651.1"/>
    </source>
</evidence>
<dbReference type="Proteomes" id="UP000273143">
    <property type="component" value="Chromosome"/>
</dbReference>
<dbReference type="RefSeq" id="WP_127162726.1">
    <property type="nucleotide sequence ID" value="NZ_CP029822.1"/>
</dbReference>